<keyword evidence="3" id="KW-1185">Reference proteome</keyword>
<dbReference type="Proteomes" id="UP000037035">
    <property type="component" value="Unassembled WGS sequence"/>
</dbReference>
<dbReference type="AlphaFoldDB" id="A0A0L6VP65"/>
<dbReference type="VEuPathDB" id="FungiDB:VP01_1262g1"/>
<reference evidence="2 3" key="1">
    <citation type="submission" date="2015-08" db="EMBL/GenBank/DDBJ databases">
        <title>Next Generation Sequencing and Analysis of the Genome of Puccinia sorghi L Schw, the Causal Agent of Maize Common Rust.</title>
        <authorList>
            <person name="Rochi L."/>
            <person name="Burguener G."/>
            <person name="Darino M."/>
            <person name="Turjanski A."/>
            <person name="Kreff E."/>
            <person name="Dieguez M.J."/>
            <person name="Sacco F."/>
        </authorList>
    </citation>
    <scope>NUCLEOTIDE SEQUENCE [LARGE SCALE GENOMIC DNA]</scope>
    <source>
        <strain evidence="2 3">RO10H11247</strain>
    </source>
</reference>
<evidence type="ECO:0000313" key="2">
    <source>
        <dbReference type="EMBL" id="KNZ62499.1"/>
    </source>
</evidence>
<gene>
    <name evidence="2" type="ORF">VP01_1262g1</name>
</gene>
<feature type="transmembrane region" description="Helical" evidence="1">
    <location>
        <begin position="73"/>
        <end position="91"/>
    </location>
</feature>
<proteinExistence type="predicted"/>
<organism evidence="2 3">
    <name type="scientific">Puccinia sorghi</name>
    <dbReference type="NCBI Taxonomy" id="27349"/>
    <lineage>
        <taxon>Eukaryota</taxon>
        <taxon>Fungi</taxon>
        <taxon>Dikarya</taxon>
        <taxon>Basidiomycota</taxon>
        <taxon>Pucciniomycotina</taxon>
        <taxon>Pucciniomycetes</taxon>
        <taxon>Pucciniales</taxon>
        <taxon>Pucciniaceae</taxon>
        <taxon>Puccinia</taxon>
    </lineage>
</organism>
<keyword evidence="1" id="KW-0472">Membrane</keyword>
<protein>
    <submittedName>
        <fullName evidence="2">Uncharacterized protein</fullName>
    </submittedName>
</protein>
<sequence>MISLNTSNMTILSSPKTQQLLPAQSFRRIISATTENLLLPILHLDFESCCLEIQIEEVTIWLTTNLAFICDEMFWGLYFCGCSSGVIVLLYTGYSMAICTHCLPFWDGDCLARCKGDPLYLTTQFVHVAFVFGLVSPTNHLSCWQDTVHRGMRRPAFQLRVLSHCHVLSSWHTRYCHLILVHTGGHCFMAFSVISFDPTEILSGQNRKNILHQIEAGKNMRQVVGHSGRIILECGSASLGVIITAGVYYIITLSFIDPSTVIPLQASLAQWLLNWTCTFTHHQWPGSLHGLVIYVHSSAHRKRGLHMMYEEKSRSITGRLVQSRTDFSHNLFHPASSKEDRRWAEKKDTHEVYNIWCYSTYQFKVWFGSVQVLMSLENQIKLCPFVELFMGGWWGLQSLQTTPFFLDQLQHHCLLKFFLFLLISKSSFHILIIYSLFFFVLALLVVFEPCVVAINHFLIDSEYSFFLSLTTKFLPACTLSI</sequence>
<dbReference type="EMBL" id="LAVV01002921">
    <property type="protein sequence ID" value="KNZ62499.1"/>
    <property type="molecule type" value="Genomic_DNA"/>
</dbReference>
<feature type="transmembrane region" description="Helical" evidence="1">
    <location>
        <begin position="428"/>
        <end position="447"/>
    </location>
</feature>
<evidence type="ECO:0000256" key="1">
    <source>
        <dbReference type="SAM" id="Phobius"/>
    </source>
</evidence>
<accession>A0A0L6VP65</accession>
<comment type="caution">
    <text evidence="2">The sequence shown here is derived from an EMBL/GenBank/DDBJ whole genome shotgun (WGS) entry which is preliminary data.</text>
</comment>
<evidence type="ECO:0000313" key="3">
    <source>
        <dbReference type="Proteomes" id="UP000037035"/>
    </source>
</evidence>
<feature type="transmembrane region" description="Helical" evidence="1">
    <location>
        <begin position="230"/>
        <end position="251"/>
    </location>
</feature>
<keyword evidence="1" id="KW-0812">Transmembrane</keyword>
<keyword evidence="1" id="KW-1133">Transmembrane helix</keyword>
<name>A0A0L6VP65_9BASI</name>